<dbReference type="InterPro" id="IPR036465">
    <property type="entry name" value="vWFA_dom_sf"/>
</dbReference>
<dbReference type="InterPro" id="IPR051928">
    <property type="entry name" value="NorD/CobT"/>
</dbReference>
<proteinExistence type="predicted"/>
<dbReference type="SMART" id="SM00327">
    <property type="entry name" value="VWA"/>
    <property type="match status" value="1"/>
</dbReference>
<dbReference type="Gene3D" id="3.40.50.410">
    <property type="entry name" value="von Willebrand factor, type A domain"/>
    <property type="match status" value="1"/>
</dbReference>
<dbReference type="InterPro" id="IPR002035">
    <property type="entry name" value="VWF_A"/>
</dbReference>
<name>A0ABX8S522_9ACTN</name>
<dbReference type="PROSITE" id="PS50234">
    <property type="entry name" value="VWFA"/>
    <property type="match status" value="1"/>
</dbReference>
<dbReference type="PANTHER" id="PTHR41248">
    <property type="entry name" value="NORD PROTEIN"/>
    <property type="match status" value="1"/>
</dbReference>
<evidence type="ECO:0000256" key="1">
    <source>
        <dbReference type="SAM" id="MobiDB-lite"/>
    </source>
</evidence>
<organism evidence="3 4">
    <name type="scientific">Skermania pinensis</name>
    <dbReference type="NCBI Taxonomy" id="39122"/>
    <lineage>
        <taxon>Bacteria</taxon>
        <taxon>Bacillati</taxon>
        <taxon>Actinomycetota</taxon>
        <taxon>Actinomycetes</taxon>
        <taxon>Mycobacteriales</taxon>
        <taxon>Gordoniaceae</taxon>
        <taxon>Skermania</taxon>
    </lineage>
</organism>
<dbReference type="PANTHER" id="PTHR41248:SF1">
    <property type="entry name" value="NORD PROTEIN"/>
    <property type="match status" value="1"/>
</dbReference>
<gene>
    <name evidence="3" type="ORF">KV203_13565</name>
</gene>
<evidence type="ECO:0000313" key="3">
    <source>
        <dbReference type="EMBL" id="QXQ12937.1"/>
    </source>
</evidence>
<keyword evidence="4" id="KW-1185">Reference proteome</keyword>
<evidence type="ECO:0000313" key="4">
    <source>
        <dbReference type="Proteomes" id="UP000887023"/>
    </source>
</evidence>
<dbReference type="EMBL" id="CP079105">
    <property type="protein sequence ID" value="QXQ12937.1"/>
    <property type="molecule type" value="Genomic_DNA"/>
</dbReference>
<evidence type="ECO:0000259" key="2">
    <source>
        <dbReference type="PROSITE" id="PS50234"/>
    </source>
</evidence>
<sequence>MTSGDSNDAMSVERSYGVTAVAFSGQRRTGARLITGPRREFGLSRARRVVDVPYPVLGTDWRRSTVTCGIALQCAPSKDLIGEHDLHELAPRQLAALSLVEGGVAAGWIADRLPGLLPEITRLVPHLEIADQDLTGAEIISRAIDLARSKTPLTGHPVLGALPLRAPARRPLAAAIHRTYSRMPWTSARSDAKRAMSVPVGGDGGVRNANLPLPSRPENDEPEIRADRRAGIPYPEWNMWTKAFLPNHVAVLERRLTTQSGPLGTVPPEIGTWFARNTHRAMRSGLEDGSDVDVDRYVAHYLDTMTGEAGPPRIFRELLPVARDVATAVLLDGSSSLGAHQGRAFQIELACAGALSRAMTLTGEHHGIFVFSGNTRHRVDVACLKDFADRRFVDPGHQGLRAGGYTRLGAPIRHLTRRLLDQPAERRLLIVIGDGLVSDEGYEGRYAWADVAHALEEAEEAGVCLYYIGIGPVRVDPLPEIFGDRRSRRLRRVDQLAEVLALIHRELVAR</sequence>
<accession>A0ABX8S522</accession>
<dbReference type="RefSeq" id="WP_066470442.1">
    <property type="nucleotide sequence ID" value="NZ_CBCRUZ010000002.1"/>
</dbReference>
<dbReference type="Pfam" id="PF00092">
    <property type="entry name" value="VWA"/>
    <property type="match status" value="1"/>
</dbReference>
<feature type="domain" description="VWFA" evidence="2">
    <location>
        <begin position="326"/>
        <end position="507"/>
    </location>
</feature>
<reference evidence="3" key="1">
    <citation type="submission" date="2021-07" db="EMBL/GenBank/DDBJ databases">
        <title>Candidatus Kaistella beijingensis sp. nov. isolated from a municipal wastewater treatment plant is involved in sludge foaming.</title>
        <authorList>
            <person name="Song Y."/>
            <person name="Liu S.-J."/>
        </authorList>
    </citation>
    <scope>NUCLEOTIDE SEQUENCE</scope>
    <source>
        <strain evidence="3">DSM 43998</strain>
    </source>
</reference>
<feature type="region of interest" description="Disordered" evidence="1">
    <location>
        <begin position="196"/>
        <end position="221"/>
    </location>
</feature>
<protein>
    <submittedName>
        <fullName evidence="3">VWA domain-containing protein</fullName>
    </submittedName>
</protein>
<dbReference type="Proteomes" id="UP000887023">
    <property type="component" value="Chromosome"/>
</dbReference>
<dbReference type="SUPFAM" id="SSF53300">
    <property type="entry name" value="vWA-like"/>
    <property type="match status" value="1"/>
</dbReference>